<accession>A0A8J2ZUP4</accession>
<dbReference type="Gene3D" id="1.10.260.50">
    <property type="match status" value="1"/>
</dbReference>
<evidence type="ECO:0000259" key="3">
    <source>
        <dbReference type="Pfam" id="PF00266"/>
    </source>
</evidence>
<gene>
    <name evidence="4" type="ORF">GCM10007096_11930</name>
</gene>
<dbReference type="Pfam" id="PF00266">
    <property type="entry name" value="Aminotran_5"/>
    <property type="match status" value="1"/>
</dbReference>
<dbReference type="Gene3D" id="3.40.640.10">
    <property type="entry name" value="Type I PLP-dependent aspartate aminotransferase-like (Major domain)"/>
    <property type="match status" value="1"/>
</dbReference>
<dbReference type="InterPro" id="IPR000192">
    <property type="entry name" value="Aminotrans_V_dom"/>
</dbReference>
<evidence type="ECO:0000256" key="2">
    <source>
        <dbReference type="ARBA" id="ARBA00022898"/>
    </source>
</evidence>
<comment type="cofactor">
    <cofactor evidence="1">
        <name>pyridoxal 5'-phosphate</name>
        <dbReference type="ChEBI" id="CHEBI:597326"/>
    </cofactor>
</comment>
<dbReference type="GO" id="GO:0003824">
    <property type="term" value="F:catalytic activity"/>
    <property type="evidence" value="ECO:0007669"/>
    <property type="project" value="UniProtKB-ARBA"/>
</dbReference>
<organism evidence="4 5">
    <name type="scientific">Pullulanibacillus pueri</name>
    <dbReference type="NCBI Taxonomy" id="1437324"/>
    <lineage>
        <taxon>Bacteria</taxon>
        <taxon>Bacillati</taxon>
        <taxon>Bacillota</taxon>
        <taxon>Bacilli</taxon>
        <taxon>Bacillales</taxon>
        <taxon>Sporolactobacillaceae</taxon>
        <taxon>Pullulanibacillus</taxon>
    </lineage>
</organism>
<dbReference type="Proteomes" id="UP000656813">
    <property type="component" value="Unassembled WGS sequence"/>
</dbReference>
<dbReference type="NCBIfam" id="NF002806">
    <property type="entry name" value="PRK02948.1"/>
    <property type="match status" value="1"/>
</dbReference>
<dbReference type="EMBL" id="BMFV01000006">
    <property type="protein sequence ID" value="GGH78462.1"/>
    <property type="molecule type" value="Genomic_DNA"/>
</dbReference>
<proteinExistence type="predicted"/>
<dbReference type="InterPro" id="IPR016454">
    <property type="entry name" value="Cysteine_dSase"/>
</dbReference>
<dbReference type="PANTHER" id="PTHR11601">
    <property type="entry name" value="CYSTEINE DESULFURYLASE FAMILY MEMBER"/>
    <property type="match status" value="1"/>
</dbReference>
<dbReference type="Gene3D" id="3.90.1150.10">
    <property type="entry name" value="Aspartate Aminotransferase, domain 1"/>
    <property type="match status" value="1"/>
</dbReference>
<keyword evidence="5" id="KW-1185">Reference proteome</keyword>
<dbReference type="SUPFAM" id="SSF53383">
    <property type="entry name" value="PLP-dependent transferases"/>
    <property type="match status" value="1"/>
</dbReference>
<dbReference type="InterPro" id="IPR015424">
    <property type="entry name" value="PyrdxlP-dep_Trfase"/>
</dbReference>
<dbReference type="InterPro" id="IPR015421">
    <property type="entry name" value="PyrdxlP-dep_Trfase_major"/>
</dbReference>
<dbReference type="InterPro" id="IPR015422">
    <property type="entry name" value="PyrdxlP-dep_Trfase_small"/>
</dbReference>
<keyword evidence="2" id="KW-0663">Pyridoxal phosphate</keyword>
<feature type="domain" description="Aminotransferase class V" evidence="3">
    <location>
        <begin position="1"/>
        <end position="364"/>
    </location>
</feature>
<dbReference type="AlphaFoldDB" id="A0A8J2ZUP4"/>
<comment type="caution">
    <text evidence="4">The sequence shown here is derived from an EMBL/GenBank/DDBJ whole genome shotgun (WGS) entry which is preliminary data.</text>
</comment>
<evidence type="ECO:0000313" key="4">
    <source>
        <dbReference type="EMBL" id="GGH78462.1"/>
    </source>
</evidence>
<evidence type="ECO:0000256" key="1">
    <source>
        <dbReference type="ARBA" id="ARBA00001933"/>
    </source>
</evidence>
<sequence length="380" mass="41853">MYLDYAATTPMSEQALEAYIKASRNFYGNTMSPHDFGTEAHQLLEATRLELARCLNAHSSGIYFTSGGSESSLLAITSLARAHHYKGKHLITTKIEHPSIDSAIQLLESEGFTCTYLPVNKDGRIDLGDLQNAIREDTILVSIGHVNNEIGVIQPIEEIGQLLAEHHILFHTDAVQSFGKRPIDVKKAKITSLSISSHKIYGPKGVGACYIDPSIHWQPFLSHVSHEHGFRQGTINTPGIAAFITAAMDIVKYMDIEYKRMEELKHSFVREVRRRALPVVIEGCDTGESPHHLPSILPLRVLGLEGQLVMLECNRRGLALSTGAACKAGQSLPSKTMRALGRSENEALEFIRISLGVKTTSSEVFKAVDILESIILAHSH</sequence>
<name>A0A8J2ZUP4_9BACL</name>
<dbReference type="PANTHER" id="PTHR11601:SF36">
    <property type="entry name" value="CYSTEINE DESULFURASE NIFS-RELATED"/>
    <property type="match status" value="1"/>
</dbReference>
<evidence type="ECO:0000313" key="5">
    <source>
        <dbReference type="Proteomes" id="UP000656813"/>
    </source>
</evidence>
<reference evidence="4" key="1">
    <citation type="journal article" date="2014" name="Int. J. Syst. Evol. Microbiol.">
        <title>Complete genome sequence of Corynebacterium casei LMG S-19264T (=DSM 44701T), isolated from a smear-ripened cheese.</title>
        <authorList>
            <consortium name="US DOE Joint Genome Institute (JGI-PGF)"/>
            <person name="Walter F."/>
            <person name="Albersmeier A."/>
            <person name="Kalinowski J."/>
            <person name="Ruckert C."/>
        </authorList>
    </citation>
    <scope>NUCLEOTIDE SEQUENCE</scope>
    <source>
        <strain evidence="4">CGMCC 1.12777</strain>
    </source>
</reference>
<protein>
    <submittedName>
        <fullName evidence="4">Cysteine desulfurase</fullName>
    </submittedName>
</protein>
<dbReference type="PIRSF" id="PIRSF005572">
    <property type="entry name" value="NifS"/>
    <property type="match status" value="1"/>
</dbReference>
<reference evidence="4" key="2">
    <citation type="submission" date="2020-09" db="EMBL/GenBank/DDBJ databases">
        <authorList>
            <person name="Sun Q."/>
            <person name="Zhou Y."/>
        </authorList>
    </citation>
    <scope>NUCLEOTIDE SEQUENCE</scope>
    <source>
        <strain evidence="4">CGMCC 1.12777</strain>
    </source>
</reference>